<dbReference type="FunCoup" id="A0A665TQU0">
    <property type="interactions" value="860"/>
</dbReference>
<dbReference type="InterPro" id="IPR002466">
    <property type="entry name" value="A_deamin"/>
</dbReference>
<reference evidence="4" key="3">
    <citation type="submission" date="2025-09" db="UniProtKB">
        <authorList>
            <consortium name="Ensembl"/>
        </authorList>
    </citation>
    <scope>IDENTIFICATION</scope>
</reference>
<dbReference type="GO" id="GO:0008251">
    <property type="term" value="F:tRNA-specific adenosine deaminase activity"/>
    <property type="evidence" value="ECO:0007669"/>
    <property type="project" value="TreeGrafter"/>
</dbReference>
<keyword evidence="1" id="KW-0694">RNA-binding</keyword>
<reference evidence="4" key="1">
    <citation type="submission" date="2021-04" db="EMBL/GenBank/DDBJ databases">
        <authorList>
            <consortium name="Wellcome Sanger Institute Data Sharing"/>
        </authorList>
    </citation>
    <scope>NUCLEOTIDE SEQUENCE [LARGE SCALE GENOMIC DNA]</scope>
</reference>
<dbReference type="PANTHER" id="PTHR10910">
    <property type="entry name" value="EUKARYOTE SPECIFIC DSRNA BINDING PROTEIN"/>
    <property type="match status" value="1"/>
</dbReference>
<dbReference type="Ensembl" id="ENSENLT00000010838.1">
    <property type="protein sequence ID" value="ENSENLP00000010373.1"/>
    <property type="gene ID" value="ENSENLG00000005020.1"/>
</dbReference>
<dbReference type="InterPro" id="IPR014720">
    <property type="entry name" value="dsRBD_dom"/>
</dbReference>
<dbReference type="AlphaFoldDB" id="A0A665TQU0"/>
<evidence type="ECO:0000259" key="2">
    <source>
        <dbReference type="PROSITE" id="PS50137"/>
    </source>
</evidence>
<dbReference type="GO" id="GO:0003726">
    <property type="term" value="F:double-stranded RNA adenosine deaminase activity"/>
    <property type="evidence" value="ECO:0007669"/>
    <property type="project" value="TreeGrafter"/>
</dbReference>
<dbReference type="InterPro" id="IPR044455">
    <property type="entry name" value="ADAD1_DSRM"/>
</dbReference>
<dbReference type="PROSITE" id="PS50137">
    <property type="entry name" value="DS_RBD"/>
    <property type="match status" value="1"/>
</dbReference>
<feature type="domain" description="DRBM" evidence="2">
    <location>
        <begin position="72"/>
        <end position="140"/>
    </location>
</feature>
<gene>
    <name evidence="4" type="primary">adad1</name>
</gene>
<dbReference type="OMA" id="GNCKDTR"/>
<dbReference type="InParanoid" id="A0A665TQU0"/>
<dbReference type="Pfam" id="PF02137">
    <property type="entry name" value="A_deamin"/>
    <property type="match status" value="1"/>
</dbReference>
<dbReference type="Gene3D" id="3.30.160.20">
    <property type="match status" value="1"/>
</dbReference>
<feature type="domain" description="A to I editase" evidence="3">
    <location>
        <begin position="227"/>
        <end position="555"/>
    </location>
</feature>
<dbReference type="SUPFAM" id="SSF54768">
    <property type="entry name" value="dsRNA-binding domain-like"/>
    <property type="match status" value="1"/>
</dbReference>
<evidence type="ECO:0000256" key="1">
    <source>
        <dbReference type="PROSITE-ProRule" id="PRU00266"/>
    </source>
</evidence>
<dbReference type="GO" id="GO:0005737">
    <property type="term" value="C:cytoplasm"/>
    <property type="evidence" value="ECO:0007669"/>
    <property type="project" value="TreeGrafter"/>
</dbReference>
<dbReference type="Proteomes" id="UP000472264">
    <property type="component" value="Chromosome 10"/>
</dbReference>
<evidence type="ECO:0008006" key="6">
    <source>
        <dbReference type="Google" id="ProtNLM"/>
    </source>
</evidence>
<dbReference type="PANTHER" id="PTHR10910:SF103">
    <property type="entry name" value="ADENOSINE DEAMINASE DOMAIN-CONTAINING PROTEIN 1"/>
    <property type="match status" value="1"/>
</dbReference>
<dbReference type="GO" id="GO:0006382">
    <property type="term" value="P:adenosine to inosine editing"/>
    <property type="evidence" value="ECO:0007669"/>
    <property type="project" value="TreeGrafter"/>
</dbReference>
<dbReference type="CDD" id="cd19905">
    <property type="entry name" value="DSRM_ADAD1"/>
    <property type="match status" value="1"/>
</dbReference>
<evidence type="ECO:0000313" key="4">
    <source>
        <dbReference type="Ensembl" id="ENSENLP00000010373.1"/>
    </source>
</evidence>
<dbReference type="Pfam" id="PF00035">
    <property type="entry name" value="dsrm"/>
    <property type="match status" value="1"/>
</dbReference>
<sequence length="557" mass="61057">MFPAGGSFQGSRGASFAQMLMKNLPVTSEVTEAYAPLSTLSTLNEDRKDVRGQQRKISTETLIERYKCGEVHAVSLLHQLAQVLQLHLEMKETVTTGNLPVLYFAFCVVIDGVEYKTGMGITKKDARLKAAQLALQDLLPTLENINSVRPDVAGVPPPLPAREEPSISDTYPSRAAHGRMSSVNLQIPHAVRDLLTKLMNSHLEFSSCAATTAAFIIQTSSRCEVVALGTGNFNTKESASLCGRIVHDSHGVVTARRSLMRFLYRHVLMFFSKTANLKERSIFQQSSSSGLLSLKDGITLHLYVNQLPKGAAQIPSKLRLNPLSISAWQVNNEIGLHLSVEGKVFSVFSSSIDQSASSIISMSTTDKITQWQVLGYQGALLSHFIEPIYVQSILIGESCASNIRGMEISVSQRVEGVTSQLPTFYCMIRPHISLVPSVAMRGTDGTNGQLTCGINWSEGDSSIEVVDGLKGKTIDESPFKSGPALASRLCKAAMLHRFKLVAKETQRQDLLATSSYREAKRMAKPYQEAKSMLRAYLLQQGFGSWLDKLSVSDNFTM</sequence>
<organism evidence="4 5">
    <name type="scientific">Echeneis naucrates</name>
    <name type="common">Live sharksucker</name>
    <dbReference type="NCBI Taxonomy" id="173247"/>
    <lineage>
        <taxon>Eukaryota</taxon>
        <taxon>Metazoa</taxon>
        <taxon>Chordata</taxon>
        <taxon>Craniata</taxon>
        <taxon>Vertebrata</taxon>
        <taxon>Euteleostomi</taxon>
        <taxon>Actinopterygii</taxon>
        <taxon>Neopterygii</taxon>
        <taxon>Teleostei</taxon>
        <taxon>Neoteleostei</taxon>
        <taxon>Acanthomorphata</taxon>
        <taxon>Carangaria</taxon>
        <taxon>Carangiformes</taxon>
        <taxon>Echeneidae</taxon>
        <taxon>Echeneis</taxon>
    </lineage>
</organism>
<dbReference type="SMART" id="SM00552">
    <property type="entry name" value="ADEAMc"/>
    <property type="match status" value="1"/>
</dbReference>
<name>A0A665TQU0_ECHNA</name>
<evidence type="ECO:0000259" key="3">
    <source>
        <dbReference type="PROSITE" id="PS50141"/>
    </source>
</evidence>
<evidence type="ECO:0000313" key="5">
    <source>
        <dbReference type="Proteomes" id="UP000472264"/>
    </source>
</evidence>
<proteinExistence type="predicted"/>
<dbReference type="PROSITE" id="PS50141">
    <property type="entry name" value="A_DEAMIN_EDITASE"/>
    <property type="match status" value="1"/>
</dbReference>
<keyword evidence="5" id="KW-1185">Reference proteome</keyword>
<dbReference type="GO" id="GO:0003725">
    <property type="term" value="F:double-stranded RNA binding"/>
    <property type="evidence" value="ECO:0007669"/>
    <property type="project" value="TreeGrafter"/>
</dbReference>
<dbReference type="GO" id="GO:0005730">
    <property type="term" value="C:nucleolus"/>
    <property type="evidence" value="ECO:0007669"/>
    <property type="project" value="TreeGrafter"/>
</dbReference>
<reference evidence="4" key="2">
    <citation type="submission" date="2025-08" db="UniProtKB">
        <authorList>
            <consortium name="Ensembl"/>
        </authorList>
    </citation>
    <scope>IDENTIFICATION</scope>
</reference>
<dbReference type="SMART" id="SM00358">
    <property type="entry name" value="DSRM"/>
    <property type="match status" value="1"/>
</dbReference>
<accession>A0A665TQU0</accession>
<dbReference type="GO" id="GO:0006396">
    <property type="term" value="P:RNA processing"/>
    <property type="evidence" value="ECO:0007669"/>
    <property type="project" value="InterPro"/>
</dbReference>
<protein>
    <recommendedName>
        <fullName evidence="6">Adenosine deaminase domain containing 1 (testis-specific)</fullName>
    </recommendedName>
</protein>